<comment type="caution">
    <text evidence="1">The sequence shown here is derived from an EMBL/GenBank/DDBJ whole genome shotgun (WGS) entry which is preliminary data.</text>
</comment>
<name>A0AAV5VK62_9BILA</name>
<organism evidence="1 2">
    <name type="scientific">Pristionchus fissidentatus</name>
    <dbReference type="NCBI Taxonomy" id="1538716"/>
    <lineage>
        <taxon>Eukaryota</taxon>
        <taxon>Metazoa</taxon>
        <taxon>Ecdysozoa</taxon>
        <taxon>Nematoda</taxon>
        <taxon>Chromadorea</taxon>
        <taxon>Rhabditida</taxon>
        <taxon>Rhabditina</taxon>
        <taxon>Diplogasteromorpha</taxon>
        <taxon>Diplogasteroidea</taxon>
        <taxon>Neodiplogasteridae</taxon>
        <taxon>Pristionchus</taxon>
    </lineage>
</organism>
<protein>
    <submittedName>
        <fullName evidence="1">Uncharacterized protein</fullName>
    </submittedName>
</protein>
<feature type="non-terminal residue" evidence="1">
    <location>
        <position position="1"/>
    </location>
</feature>
<sequence length="93" mass="10626">SPNFRNRVPCGHNNVPFLQRFGPEINSRCNVIELMTLAFSIRIPKCSHLLVLTCSRPALVAHKNHANLMIGTRIDARVLSFNNEKRQEEETDQ</sequence>
<evidence type="ECO:0000313" key="1">
    <source>
        <dbReference type="EMBL" id="GMT19909.1"/>
    </source>
</evidence>
<feature type="non-terminal residue" evidence="1">
    <location>
        <position position="93"/>
    </location>
</feature>
<reference evidence="1" key="1">
    <citation type="submission" date="2023-10" db="EMBL/GenBank/DDBJ databases">
        <title>Genome assembly of Pristionchus species.</title>
        <authorList>
            <person name="Yoshida K."/>
            <person name="Sommer R.J."/>
        </authorList>
    </citation>
    <scope>NUCLEOTIDE SEQUENCE</scope>
    <source>
        <strain evidence="1">RS5133</strain>
    </source>
</reference>
<dbReference type="EMBL" id="BTSY01000003">
    <property type="protein sequence ID" value="GMT19909.1"/>
    <property type="molecule type" value="Genomic_DNA"/>
</dbReference>
<gene>
    <name evidence="1" type="ORF">PFISCL1PPCAC_11206</name>
</gene>
<accession>A0AAV5VK62</accession>
<evidence type="ECO:0000313" key="2">
    <source>
        <dbReference type="Proteomes" id="UP001432322"/>
    </source>
</evidence>
<dbReference type="Proteomes" id="UP001432322">
    <property type="component" value="Unassembled WGS sequence"/>
</dbReference>
<proteinExistence type="predicted"/>
<dbReference type="AlphaFoldDB" id="A0AAV5VK62"/>
<keyword evidence="2" id="KW-1185">Reference proteome</keyword>